<dbReference type="EMBL" id="CACVKT020008632">
    <property type="protein sequence ID" value="CAC5416401.1"/>
    <property type="molecule type" value="Genomic_DNA"/>
</dbReference>
<keyword evidence="3" id="KW-1185">Reference proteome</keyword>
<dbReference type="InterPro" id="IPR050778">
    <property type="entry name" value="Cueball_EGF_LRP_Nidogen"/>
</dbReference>
<accession>A0A6J8EBD4</accession>
<gene>
    <name evidence="2" type="ORF">MCOR_49034</name>
</gene>
<dbReference type="GO" id="GO:0060070">
    <property type="term" value="P:canonical Wnt signaling pathway"/>
    <property type="evidence" value="ECO:0007669"/>
    <property type="project" value="TreeGrafter"/>
</dbReference>
<dbReference type="SMART" id="SM00135">
    <property type="entry name" value="LY"/>
    <property type="match status" value="4"/>
</dbReference>
<dbReference type="GO" id="GO:0017147">
    <property type="term" value="F:Wnt-protein binding"/>
    <property type="evidence" value="ECO:0007669"/>
    <property type="project" value="TreeGrafter"/>
</dbReference>
<dbReference type="SUPFAM" id="SSF63825">
    <property type="entry name" value="YWTD domain"/>
    <property type="match status" value="2"/>
</dbReference>
<dbReference type="Proteomes" id="UP000507470">
    <property type="component" value="Unassembled WGS sequence"/>
</dbReference>
<dbReference type="AlphaFoldDB" id="A0A6J8EBD4"/>
<evidence type="ECO:0000313" key="3">
    <source>
        <dbReference type="Proteomes" id="UP000507470"/>
    </source>
</evidence>
<protein>
    <recommendedName>
        <fullName evidence="4">Vitellogenin domain-containing protein</fullName>
    </recommendedName>
</protein>
<evidence type="ECO:0000256" key="1">
    <source>
        <dbReference type="SAM" id="SignalP"/>
    </source>
</evidence>
<dbReference type="PANTHER" id="PTHR46513">
    <property type="entry name" value="VITELLOGENIN RECEPTOR-LIKE PROTEIN-RELATED-RELATED"/>
    <property type="match status" value="1"/>
</dbReference>
<proteinExistence type="predicted"/>
<dbReference type="InterPro" id="IPR000033">
    <property type="entry name" value="LDLR_classB_rpt"/>
</dbReference>
<dbReference type="Gene3D" id="2.120.10.30">
    <property type="entry name" value="TolB, C-terminal domain"/>
    <property type="match status" value="2"/>
</dbReference>
<dbReference type="PANTHER" id="PTHR46513:SF13">
    <property type="entry name" value="EGF-LIKE DOMAIN-CONTAINING PROTEIN"/>
    <property type="match status" value="1"/>
</dbReference>
<evidence type="ECO:0008006" key="4">
    <source>
        <dbReference type="Google" id="ProtNLM"/>
    </source>
</evidence>
<reference evidence="2 3" key="1">
    <citation type="submission" date="2020-06" db="EMBL/GenBank/DDBJ databases">
        <authorList>
            <person name="Li R."/>
            <person name="Bekaert M."/>
        </authorList>
    </citation>
    <scope>NUCLEOTIDE SEQUENCE [LARGE SCALE GENOMIC DNA]</scope>
    <source>
        <strain evidence="3">wild</strain>
    </source>
</reference>
<feature type="signal peptide" evidence="1">
    <location>
        <begin position="1"/>
        <end position="23"/>
    </location>
</feature>
<keyword evidence="1" id="KW-0732">Signal</keyword>
<dbReference type="OrthoDB" id="382013at2759"/>
<sequence length="1000" mass="113518">MKKLKPGAWMLMFLVSLQSPVSGQDMKIVFSIHGYVKELDLNTGNVNILANISGDVYSMAYDYKHRYLFLPRYNLGDILRLHYSSEVSLEIIVSSVDKPASVAIDAPNEHLYWTEHRFLGGIGRCNFDGSNIKVILKEHDVWPVTLDLENKWIYYSENRLRSIKRVRLNGTNTETVAIITKQIVAISFDIGETESRLYYMNYDTGDIMSSRTDGSNQTLILYTGSRTSNYDLVINGDYIFCTNYNEILKVQKHPGRTSQIMHTETTQIISVFVYMENGQDIKLLFSTHSCVQEIELVTGKVKFVVNVSSAVYSMAYDYKHEYLFLPEFGSGDIKRLKYPSDLSLKTIVSAADDPANVAIDTISEHLYWTERVMGGRLARCSYDGNNITIIMNEDNLWAITLDMKNRTNSISRNYDLAVYDNKIYCTNGSQILELRKHPGTTSKTIHTETSQIVSLLIFRNGIVTSKEFCSKDADCNITKTPLYNVCMGVVAVLKARHMHVIVSTNVQPWTVTLEVQRIGSIHKCGLSPYFQEEQIDTSISIANCSENIENHLASVGLKLDEITTEGHLICFRPYFICSTCKKRFFFSYAGICRKCRSVVYEQISNLHEEDINCDASEPEESSQGKNLSQTSNWSTEGMPVDLNTCNNVLSTLTKGEISPLKYKLKSSIDSVSKTSQLYVERKADEAVSAVLNAIAPGQSNILLARILKGKQKAENNQGSCENYFNEIFNSLIKLYYEADNNIVKEQLLSIMASKTTREQLLNKIPGLTKYRVDKVRMMNFQSIYNQHDQPPVKRSRMDPVKLEHALSFFFYPAFHQIVSNGTRDTKLESGEVITVPEVVRTACHSTLIDMYISYSEEKQFTPLCRATLYNILNVCSASKRRNLYGLDNITADEHSGFEVIEKLIKGIESEDIISLEKKNELFQHLKSSKEYLKGDFKLHISPNSECADHCIKWGLSDPKVPTYQSKCEHDHLIKCDRCDNISSVLNEVSKLPFGMIMQLS</sequence>
<dbReference type="GO" id="GO:0005886">
    <property type="term" value="C:plasma membrane"/>
    <property type="evidence" value="ECO:0007669"/>
    <property type="project" value="TreeGrafter"/>
</dbReference>
<dbReference type="InterPro" id="IPR011042">
    <property type="entry name" value="6-blade_b-propeller_TolB-like"/>
</dbReference>
<dbReference type="GO" id="GO:0042813">
    <property type="term" value="F:Wnt receptor activity"/>
    <property type="evidence" value="ECO:0007669"/>
    <property type="project" value="TreeGrafter"/>
</dbReference>
<name>A0A6J8EBD4_MYTCO</name>
<feature type="chain" id="PRO_5027118282" description="Vitellogenin domain-containing protein" evidence="1">
    <location>
        <begin position="24"/>
        <end position="1000"/>
    </location>
</feature>
<organism evidence="2 3">
    <name type="scientific">Mytilus coruscus</name>
    <name type="common">Sea mussel</name>
    <dbReference type="NCBI Taxonomy" id="42192"/>
    <lineage>
        <taxon>Eukaryota</taxon>
        <taxon>Metazoa</taxon>
        <taxon>Spiralia</taxon>
        <taxon>Lophotrochozoa</taxon>
        <taxon>Mollusca</taxon>
        <taxon>Bivalvia</taxon>
        <taxon>Autobranchia</taxon>
        <taxon>Pteriomorphia</taxon>
        <taxon>Mytilida</taxon>
        <taxon>Mytiloidea</taxon>
        <taxon>Mytilidae</taxon>
        <taxon>Mytilinae</taxon>
        <taxon>Mytilus</taxon>
    </lineage>
</organism>
<evidence type="ECO:0000313" key="2">
    <source>
        <dbReference type="EMBL" id="CAC5416401.1"/>
    </source>
</evidence>